<dbReference type="RefSeq" id="XP_001742901.1">
    <property type="nucleotide sequence ID" value="XM_001742849.1"/>
</dbReference>
<dbReference type="Gene3D" id="1.10.287.1490">
    <property type="match status" value="1"/>
</dbReference>
<dbReference type="KEGG" id="mbr:MONBRDRAFT_22589"/>
<name>A9UR15_MONBE</name>
<evidence type="ECO:0000256" key="7">
    <source>
        <dbReference type="SAM" id="Coils"/>
    </source>
</evidence>
<gene>
    <name evidence="11" type="ORF">MONBRDRAFT_22589</name>
</gene>
<evidence type="ECO:0000256" key="3">
    <source>
        <dbReference type="ARBA" id="ARBA00022701"/>
    </source>
</evidence>
<dbReference type="GO" id="GO:0005874">
    <property type="term" value="C:microtubule"/>
    <property type="evidence" value="ECO:0007669"/>
    <property type="project" value="UniProtKB-KW"/>
</dbReference>
<dbReference type="InterPro" id="IPR036871">
    <property type="entry name" value="PX_dom_sf"/>
</dbReference>
<dbReference type="OMA" id="ATHLQHD"/>
<dbReference type="GeneID" id="5887500"/>
<evidence type="ECO:0000256" key="6">
    <source>
        <dbReference type="ARBA" id="ARBA00023212"/>
    </source>
</evidence>
<dbReference type="InterPro" id="IPR000938">
    <property type="entry name" value="CAP-Gly_domain"/>
</dbReference>
<accession>A9UR15</accession>
<dbReference type="PROSITE" id="PS00845">
    <property type="entry name" value="CAP_GLY_1"/>
    <property type="match status" value="1"/>
</dbReference>
<dbReference type="InterPro" id="IPR036859">
    <property type="entry name" value="CAP-Gly_dom_sf"/>
</dbReference>
<protein>
    <recommendedName>
        <fullName evidence="13">CAP-Gly domain-containing protein</fullName>
    </recommendedName>
</protein>
<feature type="chain" id="PRO_5002744375" description="CAP-Gly domain-containing protein" evidence="8">
    <location>
        <begin position="19"/>
        <end position="978"/>
    </location>
</feature>
<keyword evidence="8" id="KW-0732">Signal</keyword>
<feature type="domain" description="PX" evidence="9">
    <location>
        <begin position="840"/>
        <end position="961"/>
    </location>
</feature>
<dbReference type="AlphaFoldDB" id="A9UR15"/>
<evidence type="ECO:0000259" key="10">
    <source>
        <dbReference type="PROSITE" id="PS50245"/>
    </source>
</evidence>
<evidence type="ECO:0008006" key="13">
    <source>
        <dbReference type="Google" id="ProtNLM"/>
    </source>
</evidence>
<dbReference type="SMART" id="SM01052">
    <property type="entry name" value="CAP_GLY"/>
    <property type="match status" value="1"/>
</dbReference>
<dbReference type="SMR" id="A9UR15"/>
<feature type="domain" description="CAP-Gly" evidence="10">
    <location>
        <begin position="70"/>
        <end position="105"/>
    </location>
</feature>
<feature type="signal peptide" evidence="8">
    <location>
        <begin position="1"/>
        <end position="18"/>
    </location>
</feature>
<dbReference type="GO" id="GO:0035091">
    <property type="term" value="F:phosphatidylinositol binding"/>
    <property type="evidence" value="ECO:0007669"/>
    <property type="project" value="InterPro"/>
</dbReference>
<sequence length="978" mass="108798">MALSLLLTLGCRVRHAKGGEGIIRFIGDTDFQEVSSAVSQRRAQLAWHHRSALIQLGLFENWVACIVIQGVWVGIELDEPNGKNDGTVNGKQYFEAPPQHGLFARPDKLELLAPYDPAADMIKMTEMRDENERLTQQLASLKQALATLTTTTQKLEAEKTDLVRAREAQEARLNSHEVESDQACAALEANEQALQQLHQELHAAQQQMAALELRQREQNSVLGKARAQAQAALAQLRADQTQLRLDLGPSGALRQEWASFVLDQTPTLVNQLAEFCHTRTPPAPTTSATADAKQAATEKNARAAQAAAQDELQQMQNRVQALERELLDQANQARARLAEAAASSEGGLQDALVEVDDLKRQLAAQRSARSRDAQAVDQLKEALVHKVDATTTLLLQTLSPVVARNAKLLASVQALEARVRETRQQAMRANETLRAAEQSRTDLQQQLETLKQGAVTADEAHREATAGHTRLAQELEEATQRLKDQKTSFNKERSKLLENLQTSKADLAAAKDEQAAREATCKRLEKEVQSLTQAKKELEAHVAAQQKESRTRIDALESQVHEISDERDALRQQVASLQASVDSGRSEKTALESKFADLLQKRDRLVSLQEDYDHVVEELSTFREQVTCESNLRQERLTAVEKENGTLKTEIEKLRREHDTHLVQQNREHAEAMKTQEAEHQQKLKQSEEKVKMLASQLKATLAKLKEQQAAAAEETRTHQETVEAHAQELSNRDAALLDLQAQLKQEAASVAEREADVTSAKAALAEQAQLVASKEEEIAELSQQLAEAVTHISTTKIRIEQLEQSFETVYLRLQTAVEKGAVPPVAPAEIKAFSSAVASLSRDIAISIPRVVKVQGGHQAFEIYVTVGTDQWIIYRRYSELLAFQREIRKQFPNVDRLEFPAKTFGSVSPAVTAERRKKLQTFLQSIVEIAVELEGTPVQQERSKTALVLTLPIFAEDRSSMAAVTDFDDEEFVQVD</sequence>
<keyword evidence="6" id="KW-0206">Cytoskeleton</keyword>
<evidence type="ECO:0000256" key="5">
    <source>
        <dbReference type="ARBA" id="ARBA00023054"/>
    </source>
</evidence>
<feature type="coiled-coil region" evidence="7">
    <location>
        <begin position="298"/>
        <end position="368"/>
    </location>
</feature>
<dbReference type="Proteomes" id="UP000001357">
    <property type="component" value="Unassembled WGS sequence"/>
</dbReference>
<evidence type="ECO:0000256" key="2">
    <source>
        <dbReference type="ARBA" id="ARBA00022490"/>
    </source>
</evidence>
<evidence type="ECO:0000256" key="8">
    <source>
        <dbReference type="SAM" id="SignalP"/>
    </source>
</evidence>
<dbReference type="Pfam" id="PF00787">
    <property type="entry name" value="PX"/>
    <property type="match status" value="1"/>
</dbReference>
<keyword evidence="4" id="KW-0243">Dynein</keyword>
<evidence type="ECO:0000256" key="1">
    <source>
        <dbReference type="ARBA" id="ARBA00004186"/>
    </source>
</evidence>
<keyword evidence="5 7" id="KW-0175">Coiled coil</keyword>
<dbReference type="PROSITE" id="PS50195">
    <property type="entry name" value="PX"/>
    <property type="match status" value="1"/>
</dbReference>
<organism evidence="11 12">
    <name type="scientific">Monosiga brevicollis</name>
    <name type="common">Choanoflagellate</name>
    <dbReference type="NCBI Taxonomy" id="81824"/>
    <lineage>
        <taxon>Eukaryota</taxon>
        <taxon>Choanoflagellata</taxon>
        <taxon>Craspedida</taxon>
        <taxon>Salpingoecidae</taxon>
        <taxon>Monosiga</taxon>
    </lineage>
</organism>
<dbReference type="SUPFAM" id="SSF64268">
    <property type="entry name" value="PX domain"/>
    <property type="match status" value="1"/>
</dbReference>
<dbReference type="Gene3D" id="2.30.30.190">
    <property type="entry name" value="CAP Gly-rich-like domain"/>
    <property type="match status" value="1"/>
</dbReference>
<dbReference type="Gene3D" id="3.30.1520.10">
    <property type="entry name" value="Phox-like domain"/>
    <property type="match status" value="1"/>
</dbReference>
<dbReference type="SUPFAM" id="SSF74924">
    <property type="entry name" value="Cap-Gly domain"/>
    <property type="match status" value="1"/>
</dbReference>
<evidence type="ECO:0000256" key="4">
    <source>
        <dbReference type="ARBA" id="ARBA00023017"/>
    </source>
</evidence>
<dbReference type="eggNOG" id="KOG0241">
    <property type="taxonomic scope" value="Eukaryota"/>
</dbReference>
<evidence type="ECO:0000313" key="12">
    <source>
        <dbReference type="Proteomes" id="UP000001357"/>
    </source>
</evidence>
<feature type="coiled-coil region" evidence="7">
    <location>
        <begin position="124"/>
        <end position="246"/>
    </location>
</feature>
<dbReference type="InterPro" id="IPR001683">
    <property type="entry name" value="PX_dom"/>
</dbReference>
<feature type="coiled-coil region" evidence="7">
    <location>
        <begin position="637"/>
        <end position="715"/>
    </location>
</feature>
<comment type="subcellular location">
    <subcellularLocation>
        <location evidence="1">Cytoplasm</location>
        <location evidence="1">Cytoskeleton</location>
        <location evidence="1">Spindle</location>
    </subcellularLocation>
</comment>
<dbReference type="EMBL" id="CH991543">
    <property type="protein sequence ID" value="EDQ93139.1"/>
    <property type="molecule type" value="Genomic_DNA"/>
</dbReference>
<proteinExistence type="predicted"/>
<dbReference type="GO" id="GO:0005819">
    <property type="term" value="C:spindle"/>
    <property type="evidence" value="ECO:0007669"/>
    <property type="project" value="UniProtKB-SubCell"/>
</dbReference>
<dbReference type="PANTHER" id="PTHR18916">
    <property type="entry name" value="DYNACTIN 1-RELATED MICROTUBULE-BINDING"/>
    <property type="match status" value="1"/>
</dbReference>
<keyword evidence="3" id="KW-0493">Microtubule</keyword>
<dbReference type="SMART" id="SM00312">
    <property type="entry name" value="PX"/>
    <property type="match status" value="1"/>
</dbReference>
<evidence type="ECO:0000259" key="9">
    <source>
        <dbReference type="PROSITE" id="PS50195"/>
    </source>
</evidence>
<keyword evidence="2" id="KW-0963">Cytoplasm</keyword>
<dbReference type="PROSITE" id="PS50245">
    <property type="entry name" value="CAP_GLY_2"/>
    <property type="match status" value="1"/>
</dbReference>
<feature type="coiled-coil region" evidence="7">
    <location>
        <begin position="765"/>
        <end position="792"/>
    </location>
</feature>
<dbReference type="GO" id="GO:0030286">
    <property type="term" value="C:dynein complex"/>
    <property type="evidence" value="ECO:0007669"/>
    <property type="project" value="UniProtKB-KW"/>
</dbReference>
<dbReference type="InParanoid" id="A9UR15"/>
<reference evidence="11 12" key="1">
    <citation type="journal article" date="2008" name="Nature">
        <title>The genome of the choanoflagellate Monosiga brevicollis and the origin of metazoans.</title>
        <authorList>
            <consortium name="JGI Sequencing"/>
            <person name="King N."/>
            <person name="Westbrook M.J."/>
            <person name="Young S.L."/>
            <person name="Kuo A."/>
            <person name="Abedin M."/>
            <person name="Chapman J."/>
            <person name="Fairclough S."/>
            <person name="Hellsten U."/>
            <person name="Isogai Y."/>
            <person name="Letunic I."/>
            <person name="Marr M."/>
            <person name="Pincus D."/>
            <person name="Putnam N."/>
            <person name="Rokas A."/>
            <person name="Wright K.J."/>
            <person name="Zuzow R."/>
            <person name="Dirks W."/>
            <person name="Good M."/>
            <person name="Goodstein D."/>
            <person name="Lemons D."/>
            <person name="Li W."/>
            <person name="Lyons J.B."/>
            <person name="Morris A."/>
            <person name="Nichols S."/>
            <person name="Richter D.J."/>
            <person name="Salamov A."/>
            <person name="Bork P."/>
            <person name="Lim W.A."/>
            <person name="Manning G."/>
            <person name="Miller W.T."/>
            <person name="McGinnis W."/>
            <person name="Shapiro H."/>
            <person name="Tjian R."/>
            <person name="Grigoriev I.V."/>
            <person name="Rokhsar D."/>
        </authorList>
    </citation>
    <scope>NUCLEOTIDE SEQUENCE [LARGE SCALE GENOMIC DNA]</scope>
    <source>
        <strain evidence="12">MX1 / ATCC 50154</strain>
    </source>
</reference>
<feature type="coiled-coil region" evidence="7">
    <location>
        <begin position="405"/>
        <end position="580"/>
    </location>
</feature>
<keyword evidence="12" id="KW-1185">Reference proteome</keyword>
<evidence type="ECO:0000313" key="11">
    <source>
        <dbReference type="EMBL" id="EDQ93139.1"/>
    </source>
</evidence>
<dbReference type="Pfam" id="PF01302">
    <property type="entry name" value="CAP_GLY"/>
    <property type="match status" value="1"/>
</dbReference>
<dbReference type="eggNOG" id="KOG2101">
    <property type="taxonomic scope" value="Eukaryota"/>
</dbReference>
<dbReference type="PANTHER" id="PTHR18916:SF6">
    <property type="entry name" value="DYNACTIN SUBUNIT 1"/>
    <property type="match status" value="1"/>
</dbReference>